<gene>
    <name evidence="2" type="ORF">QYT958_LOCUS41795</name>
</gene>
<protein>
    <recommendedName>
        <fullName evidence="1">Tyrosine-protein phosphatase domain-containing protein</fullName>
    </recommendedName>
</protein>
<comment type="caution">
    <text evidence="2">The sequence shown here is derived from an EMBL/GenBank/DDBJ whole genome shotgun (WGS) entry which is preliminary data.</text>
</comment>
<evidence type="ECO:0000259" key="1">
    <source>
        <dbReference type="PROSITE" id="PS50055"/>
    </source>
</evidence>
<proteinExistence type="predicted"/>
<dbReference type="InterPro" id="IPR000242">
    <property type="entry name" value="PTP_cat"/>
</dbReference>
<evidence type="ECO:0000313" key="3">
    <source>
        <dbReference type="Proteomes" id="UP000663848"/>
    </source>
</evidence>
<dbReference type="PROSITE" id="PS50055">
    <property type="entry name" value="TYR_PHOSPHATASE_PTP"/>
    <property type="match status" value="1"/>
</dbReference>
<dbReference type="SUPFAM" id="SSF52799">
    <property type="entry name" value="(Phosphotyrosine protein) phosphatases II"/>
    <property type="match status" value="1"/>
</dbReference>
<accession>A0A822CLF3</accession>
<dbReference type="AlphaFoldDB" id="A0A822CLF3"/>
<feature type="non-terminal residue" evidence="2">
    <location>
        <position position="1"/>
    </location>
</feature>
<reference evidence="2" key="1">
    <citation type="submission" date="2021-02" db="EMBL/GenBank/DDBJ databases">
        <authorList>
            <person name="Nowell W R."/>
        </authorList>
    </citation>
    <scope>NUCLEOTIDE SEQUENCE</scope>
</reference>
<sequence length="62" mass="7370">KQYIACQSPLKTTCEDFWDMVIQYGITKIVMLNHFEQFNQQNDSAHVIFTRSNLRKTIQLSF</sequence>
<feature type="domain" description="Tyrosine-protein phosphatase" evidence="1">
    <location>
        <begin position="1"/>
        <end position="37"/>
    </location>
</feature>
<dbReference type="InterPro" id="IPR029021">
    <property type="entry name" value="Prot-tyrosine_phosphatase-like"/>
</dbReference>
<dbReference type="Proteomes" id="UP000663848">
    <property type="component" value="Unassembled WGS sequence"/>
</dbReference>
<organism evidence="2 3">
    <name type="scientific">Rotaria socialis</name>
    <dbReference type="NCBI Taxonomy" id="392032"/>
    <lineage>
        <taxon>Eukaryota</taxon>
        <taxon>Metazoa</taxon>
        <taxon>Spiralia</taxon>
        <taxon>Gnathifera</taxon>
        <taxon>Rotifera</taxon>
        <taxon>Eurotatoria</taxon>
        <taxon>Bdelloidea</taxon>
        <taxon>Philodinida</taxon>
        <taxon>Philodinidae</taxon>
        <taxon>Rotaria</taxon>
    </lineage>
</organism>
<dbReference type="Gene3D" id="3.90.190.10">
    <property type="entry name" value="Protein tyrosine phosphatase superfamily"/>
    <property type="match status" value="1"/>
</dbReference>
<evidence type="ECO:0000313" key="2">
    <source>
        <dbReference type="EMBL" id="CAF5046882.1"/>
    </source>
</evidence>
<dbReference type="GO" id="GO:0004725">
    <property type="term" value="F:protein tyrosine phosphatase activity"/>
    <property type="evidence" value="ECO:0007669"/>
    <property type="project" value="InterPro"/>
</dbReference>
<dbReference type="Pfam" id="PF00102">
    <property type="entry name" value="Y_phosphatase"/>
    <property type="match status" value="1"/>
</dbReference>
<name>A0A822CLF3_9BILA</name>
<dbReference type="EMBL" id="CAJOBR010049312">
    <property type="protein sequence ID" value="CAF5046882.1"/>
    <property type="molecule type" value="Genomic_DNA"/>
</dbReference>